<feature type="transmembrane region" description="Helical" evidence="1">
    <location>
        <begin position="301"/>
        <end position="326"/>
    </location>
</feature>
<proteinExistence type="predicted"/>
<feature type="transmembrane region" description="Helical" evidence="1">
    <location>
        <begin position="333"/>
        <end position="352"/>
    </location>
</feature>
<feature type="transmembrane region" description="Helical" evidence="1">
    <location>
        <begin position="260"/>
        <end position="281"/>
    </location>
</feature>
<evidence type="ECO:0000313" key="2">
    <source>
        <dbReference type="EMBL" id="MBC5727031.1"/>
    </source>
</evidence>
<gene>
    <name evidence="2" type="ORF">H8R91_00535</name>
</gene>
<dbReference type="RefSeq" id="WP_186934458.1">
    <property type="nucleotide sequence ID" value="NZ_JACOPS010000001.1"/>
</dbReference>
<reference evidence="2 3" key="1">
    <citation type="submission" date="2020-08" db="EMBL/GenBank/DDBJ databases">
        <title>Genome public.</title>
        <authorList>
            <person name="Liu C."/>
            <person name="Sun Q."/>
        </authorList>
    </citation>
    <scope>NUCLEOTIDE SEQUENCE [LARGE SCALE GENOMIC DNA]</scope>
    <source>
        <strain evidence="2 3">NSJ-71</strain>
    </source>
</reference>
<keyword evidence="1" id="KW-0812">Transmembrane</keyword>
<keyword evidence="1" id="KW-1133">Transmembrane helix</keyword>
<evidence type="ECO:0000313" key="3">
    <source>
        <dbReference type="Proteomes" id="UP000636755"/>
    </source>
</evidence>
<evidence type="ECO:0000256" key="1">
    <source>
        <dbReference type="SAM" id="Phobius"/>
    </source>
</evidence>
<accession>A0ABR7HHW3</accession>
<name>A0ABR7HHW3_9FIRM</name>
<evidence type="ECO:0008006" key="4">
    <source>
        <dbReference type="Google" id="ProtNLM"/>
    </source>
</evidence>
<dbReference type="EMBL" id="JACOPS010000001">
    <property type="protein sequence ID" value="MBC5727031.1"/>
    <property type="molecule type" value="Genomic_DNA"/>
</dbReference>
<dbReference type="Proteomes" id="UP000636755">
    <property type="component" value="Unassembled WGS sequence"/>
</dbReference>
<sequence length="370" mass="41913">MKLIKFSYHLFCKNILMSIIIIIQLVASTLLLSDILVTANSYFVTVDEYISSGLSNINGIIVDNGGNPVPDRLLNKLPENSIDYCELGGVAYLGEYSLYGYSDEFVNDYTPELLEGTWLNECTDDLKNIPVVIPYSLNKHFNIGDIIDIDSENGFTGKIVGILKTSYYCTFNNGGTELNTKDMLGKADESFEIPLLTLYNYLPKEIISTGMTEAIVLKNSNDLNEAYKLFSNYYYVRTFFDVLENGKEDAYARVRALGPILLTLSLVSLFGMIGCIAISTYKNLYFYSILYLCGASTKKCFLISLLYTVIYIVLTLVVFFVIFIFVMQKSMCWLNYIAIIAIIMILLSLSLIPYRILKKNPPIEVFKYKR</sequence>
<protein>
    <recommendedName>
        <fullName evidence="4">ABC transporter permease</fullName>
    </recommendedName>
</protein>
<keyword evidence="1" id="KW-0472">Membrane</keyword>
<feature type="transmembrane region" description="Helical" evidence="1">
    <location>
        <begin position="15"/>
        <end position="37"/>
    </location>
</feature>
<keyword evidence="3" id="KW-1185">Reference proteome</keyword>
<organism evidence="2 3">
    <name type="scientific">Ruminococcus intestinalis</name>
    <dbReference type="NCBI Taxonomy" id="2763066"/>
    <lineage>
        <taxon>Bacteria</taxon>
        <taxon>Bacillati</taxon>
        <taxon>Bacillota</taxon>
        <taxon>Clostridia</taxon>
        <taxon>Eubacteriales</taxon>
        <taxon>Oscillospiraceae</taxon>
        <taxon>Ruminococcus</taxon>
    </lineage>
</organism>
<comment type="caution">
    <text evidence="2">The sequence shown here is derived from an EMBL/GenBank/DDBJ whole genome shotgun (WGS) entry which is preliminary data.</text>
</comment>